<evidence type="ECO:0000313" key="1">
    <source>
        <dbReference type="EMBL" id="SVB20908.1"/>
    </source>
</evidence>
<protein>
    <submittedName>
        <fullName evidence="1">Uncharacterized protein</fullName>
    </submittedName>
</protein>
<dbReference type="EMBL" id="UINC01032744">
    <property type="protein sequence ID" value="SVB20908.1"/>
    <property type="molecule type" value="Genomic_DNA"/>
</dbReference>
<accession>A0A382C4A9</accession>
<sequence length="136" mass="15300">MFGQFLLEQGVEIELPVGINTVLGFLDEEIPKFKHKEYCYDIGSCKSDLKTEWQFTVKARMLEQTGIAMLLVAILVLEKSDDMTTLVKIPPVIEGRKKQAGPSENQIELFSGFVFQMLNGFRSYGFSSMPESLPVA</sequence>
<name>A0A382C4A9_9ZZZZ</name>
<organism evidence="1">
    <name type="scientific">marine metagenome</name>
    <dbReference type="NCBI Taxonomy" id="408172"/>
    <lineage>
        <taxon>unclassified sequences</taxon>
        <taxon>metagenomes</taxon>
        <taxon>ecological metagenomes</taxon>
    </lineage>
</organism>
<proteinExistence type="predicted"/>
<reference evidence="1" key="1">
    <citation type="submission" date="2018-05" db="EMBL/GenBank/DDBJ databases">
        <authorList>
            <person name="Lanie J.A."/>
            <person name="Ng W.-L."/>
            <person name="Kazmierczak K.M."/>
            <person name="Andrzejewski T.M."/>
            <person name="Davidsen T.M."/>
            <person name="Wayne K.J."/>
            <person name="Tettelin H."/>
            <person name="Glass J.I."/>
            <person name="Rusch D."/>
            <person name="Podicherti R."/>
            <person name="Tsui H.-C.T."/>
            <person name="Winkler M.E."/>
        </authorList>
    </citation>
    <scope>NUCLEOTIDE SEQUENCE</scope>
</reference>
<gene>
    <name evidence="1" type="ORF">METZ01_LOCUS173762</name>
</gene>
<dbReference type="AlphaFoldDB" id="A0A382C4A9"/>